<gene>
    <name evidence="1" type="ORF">SNAT2548_LOCUS12022</name>
</gene>
<evidence type="ECO:0000313" key="2">
    <source>
        <dbReference type="Proteomes" id="UP000604046"/>
    </source>
</evidence>
<keyword evidence="2" id="KW-1185">Reference proteome</keyword>
<reference evidence="1" key="1">
    <citation type="submission" date="2021-02" db="EMBL/GenBank/DDBJ databases">
        <authorList>
            <person name="Dougan E. K."/>
            <person name="Rhodes N."/>
            <person name="Thang M."/>
            <person name="Chan C."/>
        </authorList>
    </citation>
    <scope>NUCLEOTIDE SEQUENCE</scope>
</reference>
<name>A0A812LQY4_9DINO</name>
<dbReference type="OrthoDB" id="436687at2759"/>
<protein>
    <submittedName>
        <fullName evidence="1">Uncharacterized protein</fullName>
    </submittedName>
</protein>
<evidence type="ECO:0000313" key="1">
    <source>
        <dbReference type="EMBL" id="CAE7248447.1"/>
    </source>
</evidence>
<dbReference type="EMBL" id="CAJNDS010001114">
    <property type="protein sequence ID" value="CAE7248447.1"/>
    <property type="molecule type" value="Genomic_DNA"/>
</dbReference>
<proteinExistence type="predicted"/>
<sequence length="126" mass="13764">MLAADQFRSSRQCPVLCSGPLPAMHPRRQDVLDGPYHSVLGDRVVKLKMPVRQVMPVSRDVAACGPQEPSDRLTFQQMARTPCHPRKPYREIVAGFPVGIAVLAALAAREKSGSCSCCSLPRFGFS</sequence>
<comment type="caution">
    <text evidence="1">The sequence shown here is derived from an EMBL/GenBank/DDBJ whole genome shotgun (WGS) entry which is preliminary data.</text>
</comment>
<accession>A0A812LQY4</accession>
<organism evidence="1 2">
    <name type="scientific">Symbiodinium natans</name>
    <dbReference type="NCBI Taxonomy" id="878477"/>
    <lineage>
        <taxon>Eukaryota</taxon>
        <taxon>Sar</taxon>
        <taxon>Alveolata</taxon>
        <taxon>Dinophyceae</taxon>
        <taxon>Suessiales</taxon>
        <taxon>Symbiodiniaceae</taxon>
        <taxon>Symbiodinium</taxon>
    </lineage>
</organism>
<dbReference type="Proteomes" id="UP000604046">
    <property type="component" value="Unassembled WGS sequence"/>
</dbReference>
<dbReference type="AlphaFoldDB" id="A0A812LQY4"/>